<keyword evidence="3" id="KW-0597">Phosphoprotein</keyword>
<keyword evidence="5" id="KW-0547">Nucleotide-binding</keyword>
<dbReference type="CDD" id="cd16917">
    <property type="entry name" value="HATPase_UhpB-NarQ-NarX-like"/>
    <property type="match status" value="1"/>
</dbReference>
<feature type="transmembrane region" description="Helical" evidence="9">
    <location>
        <begin position="75"/>
        <end position="96"/>
    </location>
</feature>
<dbReference type="Gene3D" id="1.20.5.1930">
    <property type="match status" value="1"/>
</dbReference>
<keyword evidence="8" id="KW-0902">Two-component regulatory system</keyword>
<dbReference type="SMART" id="SM00387">
    <property type="entry name" value="HATPase_c"/>
    <property type="match status" value="1"/>
</dbReference>
<dbReference type="GO" id="GO:0016301">
    <property type="term" value="F:kinase activity"/>
    <property type="evidence" value="ECO:0007669"/>
    <property type="project" value="UniProtKB-KW"/>
</dbReference>
<feature type="transmembrane region" description="Helical" evidence="9">
    <location>
        <begin position="14"/>
        <end position="37"/>
    </location>
</feature>
<evidence type="ECO:0000256" key="4">
    <source>
        <dbReference type="ARBA" id="ARBA00022679"/>
    </source>
</evidence>
<dbReference type="EMBL" id="JAGIOD010000002">
    <property type="protein sequence ID" value="MBP2384349.1"/>
    <property type="molecule type" value="Genomic_DNA"/>
</dbReference>
<evidence type="ECO:0000259" key="10">
    <source>
        <dbReference type="SMART" id="SM00387"/>
    </source>
</evidence>
<keyword evidence="9" id="KW-0472">Membrane</keyword>
<dbReference type="SUPFAM" id="SSF55874">
    <property type="entry name" value="ATPase domain of HSP90 chaperone/DNA topoisomerase II/histidine kinase"/>
    <property type="match status" value="1"/>
</dbReference>
<sequence>MSNRLLGVLSSRRAWLPPVGFVLAGVFFAVSVPAGFLRAWSLSAPPLGWVQWSSALVVAAATMLALPRRTLPEHVVVAGACAALTIVAVSIAMLVVTPAAGEWRPTVLTPPERYGLALLSLLTAYRCRPGPAVAVVAAAGLAAGSAPLLRLAAYGTDTPAFVLIASSLAVVVAAVSIGLLLRVSAAARAQQFAHARREERLALARDVHDTVAHHMTGVIVQAQASRHIAERDPQAAVCALDHIEQASTEALTAMRRVVAMLREDTTPAPRAPTELRAALHQLANATGPPQVRLTIHDDTDTRLPPEVSSTVLRITQESLTNARRHAHASHIDVVTRLTDDHVILDITDDGRGAPPHHGQGYGLVGLAERVDMLVGDFAAGPGPAGGWRVHARLPIRPGQS</sequence>
<dbReference type="PANTHER" id="PTHR24421:SF10">
    <property type="entry name" value="NITRATE_NITRITE SENSOR PROTEIN NARQ"/>
    <property type="match status" value="1"/>
</dbReference>
<feature type="transmembrane region" description="Helical" evidence="9">
    <location>
        <begin position="132"/>
        <end position="154"/>
    </location>
</feature>
<dbReference type="InterPro" id="IPR050482">
    <property type="entry name" value="Sensor_HK_TwoCompSys"/>
</dbReference>
<evidence type="ECO:0000256" key="2">
    <source>
        <dbReference type="ARBA" id="ARBA00012438"/>
    </source>
</evidence>
<evidence type="ECO:0000256" key="6">
    <source>
        <dbReference type="ARBA" id="ARBA00022777"/>
    </source>
</evidence>
<evidence type="ECO:0000256" key="8">
    <source>
        <dbReference type="ARBA" id="ARBA00023012"/>
    </source>
</evidence>
<evidence type="ECO:0000313" key="11">
    <source>
        <dbReference type="EMBL" id="MBP2384349.1"/>
    </source>
</evidence>
<dbReference type="InterPro" id="IPR003594">
    <property type="entry name" value="HATPase_dom"/>
</dbReference>
<keyword evidence="12" id="KW-1185">Reference proteome</keyword>
<dbReference type="InterPro" id="IPR011712">
    <property type="entry name" value="Sig_transdc_His_kin_sub3_dim/P"/>
</dbReference>
<protein>
    <recommendedName>
        <fullName evidence="2">histidine kinase</fullName>
        <ecNumber evidence="2">2.7.13.3</ecNumber>
    </recommendedName>
</protein>
<keyword evidence="9" id="KW-1133">Transmembrane helix</keyword>
<dbReference type="EC" id="2.7.13.3" evidence="2"/>
<feature type="transmembrane region" description="Helical" evidence="9">
    <location>
        <begin position="49"/>
        <end position="66"/>
    </location>
</feature>
<evidence type="ECO:0000256" key="5">
    <source>
        <dbReference type="ARBA" id="ARBA00022741"/>
    </source>
</evidence>
<proteinExistence type="predicted"/>
<dbReference type="Pfam" id="PF07730">
    <property type="entry name" value="HisKA_3"/>
    <property type="match status" value="1"/>
</dbReference>
<reference evidence="11 12" key="1">
    <citation type="submission" date="2021-03" db="EMBL/GenBank/DDBJ databases">
        <title>Sequencing the genomes of 1000 actinobacteria strains.</title>
        <authorList>
            <person name="Klenk H.-P."/>
        </authorList>
    </citation>
    <scope>NUCLEOTIDE SEQUENCE [LARGE SCALE GENOMIC DNA]</scope>
    <source>
        <strain evidence="11 12">DSM 14566</strain>
    </source>
</reference>
<keyword evidence="4" id="KW-0808">Transferase</keyword>
<keyword evidence="7" id="KW-0067">ATP-binding</keyword>
<feature type="domain" description="Histidine kinase/HSP90-like ATPase" evidence="10">
    <location>
        <begin position="306"/>
        <end position="397"/>
    </location>
</feature>
<name>A0ABS4X797_9MICO</name>
<keyword evidence="6 11" id="KW-0418">Kinase</keyword>
<dbReference type="InterPro" id="IPR036890">
    <property type="entry name" value="HATPase_C_sf"/>
</dbReference>
<comment type="catalytic activity">
    <reaction evidence="1">
        <text>ATP + protein L-histidine = ADP + protein N-phospho-L-histidine.</text>
        <dbReference type="EC" id="2.7.13.3"/>
    </reaction>
</comment>
<accession>A0ABS4X797</accession>
<dbReference type="Gene3D" id="3.30.565.10">
    <property type="entry name" value="Histidine kinase-like ATPase, C-terminal domain"/>
    <property type="match status" value="1"/>
</dbReference>
<evidence type="ECO:0000256" key="1">
    <source>
        <dbReference type="ARBA" id="ARBA00000085"/>
    </source>
</evidence>
<evidence type="ECO:0000256" key="9">
    <source>
        <dbReference type="SAM" id="Phobius"/>
    </source>
</evidence>
<evidence type="ECO:0000313" key="12">
    <source>
        <dbReference type="Proteomes" id="UP001519290"/>
    </source>
</evidence>
<evidence type="ECO:0000256" key="7">
    <source>
        <dbReference type="ARBA" id="ARBA00022840"/>
    </source>
</evidence>
<comment type="caution">
    <text evidence="11">The sequence shown here is derived from an EMBL/GenBank/DDBJ whole genome shotgun (WGS) entry which is preliminary data.</text>
</comment>
<feature type="transmembrane region" description="Helical" evidence="9">
    <location>
        <begin position="160"/>
        <end position="181"/>
    </location>
</feature>
<keyword evidence="9" id="KW-0812">Transmembrane</keyword>
<gene>
    <name evidence="11" type="ORF">JOF43_004338</name>
</gene>
<evidence type="ECO:0000256" key="3">
    <source>
        <dbReference type="ARBA" id="ARBA00022553"/>
    </source>
</evidence>
<dbReference type="PANTHER" id="PTHR24421">
    <property type="entry name" value="NITRATE/NITRITE SENSOR PROTEIN NARX-RELATED"/>
    <property type="match status" value="1"/>
</dbReference>
<dbReference type="Proteomes" id="UP001519290">
    <property type="component" value="Unassembled WGS sequence"/>
</dbReference>
<dbReference type="Pfam" id="PF02518">
    <property type="entry name" value="HATPase_c"/>
    <property type="match status" value="1"/>
</dbReference>
<dbReference type="RefSeq" id="WP_209905207.1">
    <property type="nucleotide sequence ID" value="NZ_BAAAJW010000013.1"/>
</dbReference>
<organism evidence="11 12">
    <name type="scientific">Brachybacterium sacelli</name>
    <dbReference type="NCBI Taxonomy" id="173364"/>
    <lineage>
        <taxon>Bacteria</taxon>
        <taxon>Bacillati</taxon>
        <taxon>Actinomycetota</taxon>
        <taxon>Actinomycetes</taxon>
        <taxon>Micrococcales</taxon>
        <taxon>Dermabacteraceae</taxon>
        <taxon>Brachybacterium</taxon>
    </lineage>
</organism>